<feature type="domain" description="Iminophenyl-pyruvate dimer synthase" evidence="1">
    <location>
        <begin position="19"/>
        <end position="227"/>
    </location>
</feature>
<protein>
    <recommendedName>
        <fullName evidence="1">Iminophenyl-pyruvate dimer synthase domain-containing protein</fullName>
    </recommendedName>
</protein>
<dbReference type="AlphaFoldDB" id="A0A2P1PPB6"/>
<dbReference type="KEGG" id="xba:C7S18_05435"/>
<evidence type="ECO:0000313" key="3">
    <source>
        <dbReference type="Proteomes" id="UP000241074"/>
    </source>
</evidence>
<name>A0A2P1PPB6_9GAMM</name>
<accession>A0A2P1PPB6</accession>
<dbReference type="Gene3D" id="1.20.1260.10">
    <property type="match status" value="1"/>
</dbReference>
<dbReference type="PANTHER" id="PTHR34400:SF4">
    <property type="entry name" value="MEMBRANE PROTEIN"/>
    <property type="match status" value="1"/>
</dbReference>
<dbReference type="OrthoDB" id="9795032at2"/>
<organism evidence="2 3">
    <name type="scientific">Ahniella affigens</name>
    <dbReference type="NCBI Taxonomy" id="2021234"/>
    <lineage>
        <taxon>Bacteria</taxon>
        <taxon>Pseudomonadati</taxon>
        <taxon>Pseudomonadota</taxon>
        <taxon>Gammaproteobacteria</taxon>
        <taxon>Lysobacterales</taxon>
        <taxon>Rhodanobacteraceae</taxon>
        <taxon>Ahniella</taxon>
    </lineage>
</organism>
<dbReference type="Pfam" id="PF12902">
    <property type="entry name" value="Ferritin-like"/>
    <property type="match status" value="1"/>
</dbReference>
<reference evidence="2 3" key="2">
    <citation type="submission" date="2018-03" db="EMBL/GenBank/DDBJ databases">
        <authorList>
            <person name="Keele B.F."/>
        </authorList>
    </citation>
    <scope>NUCLEOTIDE SEQUENCE [LARGE SCALE GENOMIC DNA]</scope>
    <source>
        <strain evidence="2 3">D13</strain>
    </source>
</reference>
<dbReference type="InterPro" id="IPR026820">
    <property type="entry name" value="VioB/RebD_dom"/>
</dbReference>
<gene>
    <name evidence="2" type="ORF">C7S18_05435</name>
</gene>
<reference evidence="2 3" key="1">
    <citation type="submission" date="2018-03" db="EMBL/GenBank/DDBJ databases">
        <title>Ahniella affigens gen. nov., sp. nov., a gammaproteobacterium isolated from sandy soil near a stream.</title>
        <authorList>
            <person name="Ko Y."/>
            <person name="Kim J.-H."/>
        </authorList>
    </citation>
    <scope>NUCLEOTIDE SEQUENCE [LARGE SCALE GENOMIC DNA]</scope>
    <source>
        <strain evidence="2 3">D13</strain>
    </source>
</reference>
<sequence>MIKVRWQVPGSITDVQRLVQQAIDIEFATLPPYLYAKMTILPGSNAPAAARMNGIVQQEMIHMCLASNIMNAIGGTVGINPPRYPGPLPASVGGDLIVHLLPFSIAAMAQGMAIEEPSEPIDPPVLMAMVEAKMLDMSITIGEYYHLLDQALAALPASAWIPNRFQIDDSQFFPGQLFAVNNYDDAHKAITQIVSEGEGTPVSPGSQGSPLTFENELAHYYRFWEMERNQVLVKDPGNPVGYAWAGSLGLDYAAVYPAISDPELHDFSHDSPAAQQAQAECNAAYTAMVDALTAAFSGGTGGLGIAVRAMFDLRMAAIKALNTPLANRQVSGPAFLYTPITTSGVTP</sequence>
<dbReference type="Proteomes" id="UP000241074">
    <property type="component" value="Chromosome"/>
</dbReference>
<evidence type="ECO:0000313" key="2">
    <source>
        <dbReference type="EMBL" id="AVP96679.1"/>
    </source>
</evidence>
<evidence type="ECO:0000259" key="1">
    <source>
        <dbReference type="Pfam" id="PF12902"/>
    </source>
</evidence>
<dbReference type="PANTHER" id="PTHR34400">
    <property type="match status" value="1"/>
</dbReference>
<dbReference type="RefSeq" id="WP_106890607.1">
    <property type="nucleotide sequence ID" value="NZ_CP027860.1"/>
</dbReference>
<dbReference type="InterPro" id="IPR012347">
    <property type="entry name" value="Ferritin-like"/>
</dbReference>
<dbReference type="EMBL" id="CP027860">
    <property type="protein sequence ID" value="AVP96679.1"/>
    <property type="molecule type" value="Genomic_DNA"/>
</dbReference>
<keyword evidence="3" id="KW-1185">Reference proteome</keyword>
<proteinExistence type="predicted"/>